<feature type="domain" description="Enoyl reductase (ER)" evidence="1">
    <location>
        <begin position="10"/>
        <end position="317"/>
    </location>
</feature>
<dbReference type="Proteomes" id="UP000033632">
    <property type="component" value="Unassembled WGS sequence"/>
</dbReference>
<dbReference type="PATRIC" id="fig|443610.3.peg.2039"/>
<proteinExistence type="predicted"/>
<evidence type="ECO:0000259" key="1">
    <source>
        <dbReference type="SMART" id="SM00829"/>
    </source>
</evidence>
<accession>A0A0F5FIC3</accession>
<dbReference type="PANTHER" id="PTHR44013">
    <property type="entry name" value="ZINC-TYPE ALCOHOL DEHYDROGENASE-LIKE PROTEIN C16A3.02C"/>
    <property type="match status" value="1"/>
</dbReference>
<dbReference type="CDD" id="cd08267">
    <property type="entry name" value="MDR1"/>
    <property type="match status" value="1"/>
</dbReference>
<comment type="caution">
    <text evidence="2">The sequence shown here is derived from an EMBL/GenBank/DDBJ whole genome shotgun (WGS) entry which is preliminary data.</text>
</comment>
<dbReference type="GO" id="GO:0016491">
    <property type="term" value="F:oxidoreductase activity"/>
    <property type="evidence" value="ECO:0007669"/>
    <property type="project" value="InterPro"/>
</dbReference>
<dbReference type="AlphaFoldDB" id="A0A0F5FIC3"/>
<dbReference type="InterPro" id="IPR011032">
    <property type="entry name" value="GroES-like_sf"/>
</dbReference>
<dbReference type="SUPFAM" id="SSF50129">
    <property type="entry name" value="GroES-like"/>
    <property type="match status" value="1"/>
</dbReference>
<dbReference type="PANTHER" id="PTHR44013:SF1">
    <property type="entry name" value="ZINC-TYPE ALCOHOL DEHYDROGENASE-LIKE PROTEIN C16A3.02C"/>
    <property type="match status" value="1"/>
</dbReference>
<sequence>MRALVYDTYGPPETLRLEDVPVPAPAAGEVLVRVAASSVNSWDWDLMVGSMLGRVGGLFKPPHRILGADIAGTVVAVGEGVERLKVGDAVFGDISEGDWGGFAEYVAAKADALAIKPEALGFTQAAALPQAGLLALKGLQKRDLKPGERVLINGAGGGVGTFAIQLAKHAGAHVTAVDRADKREALLALGANRFIDYRTTDFTAENELYDLILDVIAMRSPSAFARALNPGGNLVVIGGRIGALLQVAVFGGAVGKRNGQSLGILVHKPTIAGLDDLAARCVRGELKAIVDSTWPLAEGAKALRRVGEGHTIGKVVILLNG</sequence>
<keyword evidence="3" id="KW-1185">Reference proteome</keyword>
<dbReference type="Gene3D" id="3.90.180.10">
    <property type="entry name" value="Medium-chain alcohol dehydrogenases, catalytic domain"/>
    <property type="match status" value="1"/>
</dbReference>
<dbReference type="GO" id="GO:0008270">
    <property type="term" value="F:zinc ion binding"/>
    <property type="evidence" value="ECO:0007669"/>
    <property type="project" value="InterPro"/>
</dbReference>
<dbReference type="PROSITE" id="PS01162">
    <property type="entry name" value="QOR_ZETA_CRYSTAL"/>
    <property type="match status" value="1"/>
</dbReference>
<evidence type="ECO:0000313" key="3">
    <source>
        <dbReference type="Proteomes" id="UP000033632"/>
    </source>
</evidence>
<dbReference type="EMBL" id="JZEX01000157">
    <property type="protein sequence ID" value="KKB08533.1"/>
    <property type="molecule type" value="Genomic_DNA"/>
</dbReference>
<dbReference type="InterPro" id="IPR020843">
    <property type="entry name" value="ER"/>
</dbReference>
<dbReference type="Pfam" id="PF13602">
    <property type="entry name" value="ADH_zinc_N_2"/>
    <property type="match status" value="1"/>
</dbReference>
<dbReference type="OrthoDB" id="5295340at2"/>
<evidence type="ECO:0000313" key="2">
    <source>
        <dbReference type="EMBL" id="KKB08533.1"/>
    </source>
</evidence>
<gene>
    <name evidence="2" type="ORF">VE25_18660</name>
</gene>
<dbReference type="InterPro" id="IPR013154">
    <property type="entry name" value="ADH-like_N"/>
</dbReference>
<organism evidence="2 3">
    <name type="scientific">Devosia geojensis</name>
    <dbReference type="NCBI Taxonomy" id="443610"/>
    <lineage>
        <taxon>Bacteria</taxon>
        <taxon>Pseudomonadati</taxon>
        <taxon>Pseudomonadota</taxon>
        <taxon>Alphaproteobacteria</taxon>
        <taxon>Hyphomicrobiales</taxon>
        <taxon>Devosiaceae</taxon>
        <taxon>Devosia</taxon>
    </lineage>
</organism>
<protein>
    <recommendedName>
        <fullName evidence="1">Enoyl reductase (ER) domain-containing protein</fullName>
    </recommendedName>
</protein>
<dbReference type="InterPro" id="IPR036291">
    <property type="entry name" value="NAD(P)-bd_dom_sf"/>
</dbReference>
<reference evidence="2 3" key="1">
    <citation type="submission" date="2015-03" db="EMBL/GenBank/DDBJ databases">
        <authorList>
            <person name="Hassan Y.I."/>
            <person name="Lepp D."/>
            <person name="Li X.-Z."/>
            <person name="Zhou T."/>
        </authorList>
    </citation>
    <scope>NUCLEOTIDE SEQUENCE [LARGE SCALE GENOMIC DNA]</scope>
    <source>
        <strain evidence="2 3">BD-c194</strain>
    </source>
</reference>
<dbReference type="Gene3D" id="3.40.50.720">
    <property type="entry name" value="NAD(P)-binding Rossmann-like Domain"/>
    <property type="match status" value="1"/>
</dbReference>
<dbReference type="SMART" id="SM00829">
    <property type="entry name" value="PKS_ER"/>
    <property type="match status" value="1"/>
</dbReference>
<dbReference type="Pfam" id="PF08240">
    <property type="entry name" value="ADH_N"/>
    <property type="match status" value="1"/>
</dbReference>
<dbReference type="STRING" id="443610.VE25_18660"/>
<dbReference type="SUPFAM" id="SSF51735">
    <property type="entry name" value="NAD(P)-binding Rossmann-fold domains"/>
    <property type="match status" value="1"/>
</dbReference>
<dbReference type="RefSeq" id="WP_046110165.1">
    <property type="nucleotide sequence ID" value="NZ_JZEX01000157.1"/>
</dbReference>
<dbReference type="InterPro" id="IPR002364">
    <property type="entry name" value="Quin_OxRdtase/zeta-crystal_CS"/>
</dbReference>
<dbReference type="InterPro" id="IPR052733">
    <property type="entry name" value="Chloroplast_QOR"/>
</dbReference>
<name>A0A0F5FIC3_9HYPH</name>